<name>A0A6M3Y3T5_9ZZZZ</name>
<gene>
    <name evidence="1" type="ORF">TM448B04028_0005</name>
</gene>
<organism evidence="1">
    <name type="scientific">viral metagenome</name>
    <dbReference type="NCBI Taxonomy" id="1070528"/>
    <lineage>
        <taxon>unclassified sequences</taxon>
        <taxon>metagenomes</taxon>
        <taxon>organismal metagenomes</taxon>
    </lineage>
</organism>
<dbReference type="AlphaFoldDB" id="A0A6M3Y3T5"/>
<dbReference type="EMBL" id="MT145056">
    <property type="protein sequence ID" value="QJI03076.1"/>
    <property type="molecule type" value="Genomic_DNA"/>
</dbReference>
<proteinExistence type="predicted"/>
<evidence type="ECO:0000313" key="1">
    <source>
        <dbReference type="EMBL" id="QJI03076.1"/>
    </source>
</evidence>
<accession>A0A6M3Y3T5</accession>
<protein>
    <submittedName>
        <fullName evidence="1">Uncharacterized protein</fullName>
    </submittedName>
</protein>
<reference evidence="1" key="1">
    <citation type="submission" date="2020-03" db="EMBL/GenBank/DDBJ databases">
        <title>The deep terrestrial virosphere.</title>
        <authorList>
            <person name="Holmfeldt K."/>
            <person name="Nilsson E."/>
            <person name="Simone D."/>
            <person name="Lopez-Fernandez M."/>
            <person name="Wu X."/>
            <person name="de Brujin I."/>
            <person name="Lundin D."/>
            <person name="Andersson A."/>
            <person name="Bertilsson S."/>
            <person name="Dopson M."/>
        </authorList>
    </citation>
    <scope>NUCLEOTIDE SEQUENCE</scope>
    <source>
        <strain evidence="1">TM448B04028</strain>
    </source>
</reference>
<sequence>MKTKEKIILNFCGCEVVLRSQDERFIGKAEEIIKRLIDKEYRVPNKRELKKIVENDLGVKKPKWLSIFKEKSLSKTAGKR</sequence>